<dbReference type="InterPro" id="IPR036291">
    <property type="entry name" value="NAD(P)-bd_dom_sf"/>
</dbReference>
<dbReference type="InterPro" id="IPR051606">
    <property type="entry name" value="Polyketide_Oxido-like"/>
</dbReference>
<dbReference type="Pfam" id="PF13460">
    <property type="entry name" value="NAD_binding_10"/>
    <property type="match status" value="1"/>
</dbReference>
<comment type="similarity">
    <text evidence="1">Belongs to the avfA family.</text>
</comment>
<sequence>MPETGKVLVFGGSGPTGICLLRELAYRNHNAIAYVRNPSKIPDDLKTNPLIEVVKGDITDREALSKAIAQSKVIISLLGPNTIRGVNEETYTNFYKLLLSLMREHGVRRIFAMSTISRWEPDDSFSALRWLLVSLVYVVAHGAWKTVRGIARTFEEEGEGVDWTVYRIAGIPGGSDEKSWREDREDGMAFEGGVGGDGWMLTQKRGALARWLVDGAEDGKRRWIGKMPAVSRLAGSKRRAE</sequence>
<dbReference type="GO" id="GO:0016646">
    <property type="term" value="F:oxidoreductase activity, acting on the CH-NH group of donors, NAD or NADP as acceptor"/>
    <property type="evidence" value="ECO:0007669"/>
    <property type="project" value="TreeGrafter"/>
</dbReference>
<accession>A0A8K0TR17</accession>
<reference evidence="3" key="1">
    <citation type="journal article" date="2021" name="Nat. Commun.">
        <title>Genetic determinants of endophytism in the Arabidopsis root mycobiome.</title>
        <authorList>
            <person name="Mesny F."/>
            <person name="Miyauchi S."/>
            <person name="Thiergart T."/>
            <person name="Pickel B."/>
            <person name="Atanasova L."/>
            <person name="Karlsson M."/>
            <person name="Huettel B."/>
            <person name="Barry K.W."/>
            <person name="Haridas S."/>
            <person name="Chen C."/>
            <person name="Bauer D."/>
            <person name="Andreopoulos W."/>
            <person name="Pangilinan J."/>
            <person name="LaButti K."/>
            <person name="Riley R."/>
            <person name="Lipzen A."/>
            <person name="Clum A."/>
            <person name="Drula E."/>
            <person name="Henrissat B."/>
            <person name="Kohler A."/>
            <person name="Grigoriev I.V."/>
            <person name="Martin F.M."/>
            <person name="Hacquard S."/>
        </authorList>
    </citation>
    <scope>NUCLEOTIDE SEQUENCE</scope>
    <source>
        <strain evidence="3">MPI-CAGE-AT-0016</strain>
    </source>
</reference>
<proteinExistence type="inferred from homology"/>
<evidence type="ECO:0000256" key="1">
    <source>
        <dbReference type="ARBA" id="ARBA00038376"/>
    </source>
</evidence>
<dbReference type="EMBL" id="JAGPXD010000002">
    <property type="protein sequence ID" value="KAH7369197.1"/>
    <property type="molecule type" value="Genomic_DNA"/>
</dbReference>
<comment type="caution">
    <text evidence="3">The sequence shown here is derived from an EMBL/GenBank/DDBJ whole genome shotgun (WGS) entry which is preliminary data.</text>
</comment>
<evidence type="ECO:0000313" key="3">
    <source>
        <dbReference type="EMBL" id="KAH7369197.1"/>
    </source>
</evidence>
<dbReference type="PANTHER" id="PTHR43355">
    <property type="entry name" value="FLAVIN REDUCTASE (NADPH)"/>
    <property type="match status" value="1"/>
</dbReference>
<organism evidence="3 4">
    <name type="scientific">Plectosphaerella cucumerina</name>
    <dbReference type="NCBI Taxonomy" id="40658"/>
    <lineage>
        <taxon>Eukaryota</taxon>
        <taxon>Fungi</taxon>
        <taxon>Dikarya</taxon>
        <taxon>Ascomycota</taxon>
        <taxon>Pezizomycotina</taxon>
        <taxon>Sordariomycetes</taxon>
        <taxon>Hypocreomycetidae</taxon>
        <taxon>Glomerellales</taxon>
        <taxon>Plectosphaerellaceae</taxon>
        <taxon>Plectosphaerella</taxon>
    </lineage>
</organism>
<evidence type="ECO:0000313" key="4">
    <source>
        <dbReference type="Proteomes" id="UP000813385"/>
    </source>
</evidence>
<protein>
    <recommendedName>
        <fullName evidence="2">NAD(P)-binding domain-containing protein</fullName>
    </recommendedName>
</protein>
<evidence type="ECO:0000259" key="2">
    <source>
        <dbReference type="Pfam" id="PF13460"/>
    </source>
</evidence>
<feature type="domain" description="NAD(P)-binding" evidence="2">
    <location>
        <begin position="11"/>
        <end position="172"/>
    </location>
</feature>
<dbReference type="AlphaFoldDB" id="A0A8K0TR17"/>
<dbReference type="Proteomes" id="UP000813385">
    <property type="component" value="Unassembled WGS sequence"/>
</dbReference>
<dbReference type="SUPFAM" id="SSF51735">
    <property type="entry name" value="NAD(P)-binding Rossmann-fold domains"/>
    <property type="match status" value="1"/>
</dbReference>
<name>A0A8K0TR17_9PEZI</name>
<dbReference type="PANTHER" id="PTHR43355:SF2">
    <property type="entry name" value="FLAVIN REDUCTASE (NADPH)"/>
    <property type="match status" value="1"/>
</dbReference>
<dbReference type="InterPro" id="IPR016040">
    <property type="entry name" value="NAD(P)-bd_dom"/>
</dbReference>
<keyword evidence="4" id="KW-1185">Reference proteome</keyword>
<gene>
    <name evidence="3" type="ORF">B0T11DRAFT_71502</name>
</gene>
<dbReference type="OrthoDB" id="10254221at2759"/>
<dbReference type="Gene3D" id="3.40.50.720">
    <property type="entry name" value="NAD(P)-binding Rossmann-like Domain"/>
    <property type="match status" value="1"/>
</dbReference>